<dbReference type="Proteomes" id="UP000277582">
    <property type="component" value="Unassembled WGS sequence"/>
</dbReference>
<dbReference type="InterPro" id="IPR022309">
    <property type="entry name" value="Ribosomal_Se8/biogenesis_NSA2"/>
</dbReference>
<dbReference type="InterPro" id="IPR020919">
    <property type="entry name" value="Ribosomal_protein_eS8_arc"/>
</dbReference>
<dbReference type="GO" id="GO:1990904">
    <property type="term" value="C:ribonucleoprotein complex"/>
    <property type="evidence" value="ECO:0007669"/>
    <property type="project" value="UniProtKB-KW"/>
</dbReference>
<name>A0A3R9PYD4_9CREN</name>
<evidence type="ECO:0000313" key="8">
    <source>
        <dbReference type="Proteomes" id="UP000277582"/>
    </source>
</evidence>
<dbReference type="NCBIfam" id="TIGR00307">
    <property type="entry name" value="eS8"/>
    <property type="match status" value="1"/>
</dbReference>
<evidence type="ECO:0000256" key="2">
    <source>
        <dbReference type="ARBA" id="ARBA00022980"/>
    </source>
</evidence>
<reference evidence="7 8" key="1">
    <citation type="submission" date="2018-10" db="EMBL/GenBank/DDBJ databases">
        <title>Co-occurring genomic capacity for anaerobic methane metabolism and dissimilatory sulfite reduction discovered in the Korarchaeota.</title>
        <authorList>
            <person name="Mckay L.J."/>
            <person name="Dlakic M."/>
            <person name="Fields M.W."/>
            <person name="Delmont T.O."/>
            <person name="Eren A.M."/>
            <person name="Jay Z.J."/>
            <person name="Klingelsmith K.B."/>
            <person name="Rusch D.B."/>
            <person name="Inskeep W.P."/>
        </authorList>
    </citation>
    <scope>NUCLEOTIDE SEQUENCE [LARGE SCALE GENOMIC DNA]</scope>
    <source>
        <strain evidence="7 8">MDKW</strain>
    </source>
</reference>
<keyword evidence="3 5" id="KW-0687">Ribonucleoprotein</keyword>
<dbReference type="OrthoDB" id="372305at2157"/>
<proteinExistence type="inferred from homology"/>
<comment type="caution">
    <text evidence="7">The sequence shown here is derived from an EMBL/GenBank/DDBJ whole genome shotgun (WGS) entry which is preliminary data.</text>
</comment>
<sequence length="125" mass="13744">MALKGRSETGKAIKLNRKKRKMELGREPAMTSIGERKLKKIRAKGGNEKFRLLQDNEVNLVVGKGIVKKAKLIDVVENPSDIKLSRKKVITKGTIIKTDLGKAVITSRPGQDGVLNAILIEEKAS</sequence>
<dbReference type="Pfam" id="PF01201">
    <property type="entry name" value="Ribosomal_S8e"/>
    <property type="match status" value="1"/>
</dbReference>
<evidence type="ECO:0000256" key="1">
    <source>
        <dbReference type="ARBA" id="ARBA00005257"/>
    </source>
</evidence>
<dbReference type="CDD" id="cd11382">
    <property type="entry name" value="Ribosomal_S8e"/>
    <property type="match status" value="1"/>
</dbReference>
<feature type="region of interest" description="Disordered" evidence="6">
    <location>
        <begin position="1"/>
        <end position="24"/>
    </location>
</feature>
<dbReference type="GO" id="GO:0006412">
    <property type="term" value="P:translation"/>
    <property type="evidence" value="ECO:0007669"/>
    <property type="project" value="UniProtKB-UniRule"/>
</dbReference>
<dbReference type="GO" id="GO:0005840">
    <property type="term" value="C:ribosome"/>
    <property type="evidence" value="ECO:0007669"/>
    <property type="project" value="UniProtKB-KW"/>
</dbReference>
<organism evidence="7 8">
    <name type="scientific">Candidatus Methanodesulfokora washburnensis</name>
    <dbReference type="NCBI Taxonomy" id="2478471"/>
    <lineage>
        <taxon>Archaea</taxon>
        <taxon>Thermoproteota</taxon>
        <taxon>Candidatus Korarchaeia</taxon>
        <taxon>Candidatus Korarchaeia incertae sedis</taxon>
        <taxon>Candidatus Methanodesulfokora</taxon>
    </lineage>
</organism>
<comment type="subunit">
    <text evidence="5">Part of the 30S ribosomal subunit.</text>
</comment>
<dbReference type="InterPro" id="IPR001047">
    <property type="entry name" value="Ribosomal_eS8"/>
</dbReference>
<evidence type="ECO:0000313" key="7">
    <source>
        <dbReference type="EMBL" id="RSN76302.1"/>
    </source>
</evidence>
<evidence type="ECO:0000256" key="5">
    <source>
        <dbReference type="HAMAP-Rule" id="MF_00029"/>
    </source>
</evidence>
<accession>A0A3R9PYD4</accession>
<keyword evidence="8" id="KW-1185">Reference proteome</keyword>
<protein>
    <recommendedName>
        <fullName evidence="4 5">Small ribosomal subunit protein eS8</fullName>
    </recommendedName>
</protein>
<keyword evidence="2 5" id="KW-0689">Ribosomal protein</keyword>
<dbReference type="Gene3D" id="3.10.290.70">
    <property type="match status" value="1"/>
</dbReference>
<evidence type="ECO:0000256" key="6">
    <source>
        <dbReference type="SAM" id="MobiDB-lite"/>
    </source>
</evidence>
<dbReference type="AlphaFoldDB" id="A0A3R9PYD4"/>
<dbReference type="HAMAP" id="MF_00029">
    <property type="entry name" value="Ribosomal_eS8"/>
    <property type="match status" value="1"/>
</dbReference>
<dbReference type="GO" id="GO:0003735">
    <property type="term" value="F:structural constituent of ribosome"/>
    <property type="evidence" value="ECO:0007669"/>
    <property type="project" value="InterPro"/>
</dbReference>
<comment type="similarity">
    <text evidence="1 5">Belongs to the eukaryotic ribosomal protein eS8 family.</text>
</comment>
<evidence type="ECO:0000256" key="4">
    <source>
        <dbReference type="ARBA" id="ARBA00035277"/>
    </source>
</evidence>
<evidence type="ECO:0000256" key="3">
    <source>
        <dbReference type="ARBA" id="ARBA00023274"/>
    </source>
</evidence>
<feature type="compositionally biased region" description="Basic and acidic residues" evidence="6">
    <location>
        <begin position="1"/>
        <end position="11"/>
    </location>
</feature>
<dbReference type="PANTHER" id="PTHR10394">
    <property type="entry name" value="40S RIBOSOMAL PROTEIN S8"/>
    <property type="match status" value="1"/>
</dbReference>
<gene>
    <name evidence="5" type="primary">rps8e</name>
    <name evidence="7" type="ORF">D6D85_04205</name>
</gene>
<dbReference type="EMBL" id="RCOS01000062">
    <property type="protein sequence ID" value="RSN76302.1"/>
    <property type="molecule type" value="Genomic_DNA"/>
</dbReference>